<dbReference type="PROSITE" id="PS51832">
    <property type="entry name" value="HD_GYP"/>
    <property type="match status" value="1"/>
</dbReference>
<dbReference type="Proteomes" id="UP000008229">
    <property type="component" value="Chromosome"/>
</dbReference>
<feature type="domain" description="GGDEF" evidence="2">
    <location>
        <begin position="101"/>
        <end position="234"/>
    </location>
</feature>
<dbReference type="InterPro" id="IPR037522">
    <property type="entry name" value="HD_GYP_dom"/>
</dbReference>
<dbReference type="InterPro" id="IPR029016">
    <property type="entry name" value="GAF-like_dom_sf"/>
</dbReference>
<dbReference type="SUPFAM" id="SSF109604">
    <property type="entry name" value="HD-domain/PDEase-like"/>
    <property type="match status" value="1"/>
</dbReference>
<dbReference type="InterPro" id="IPR000160">
    <property type="entry name" value="GGDEF_dom"/>
</dbReference>
<reference evidence="4 5" key="1">
    <citation type="journal article" date="2010" name="Stand. Genomic Sci.">
        <title>Complete genome sequence of Conexibacter woesei type strain (ID131577).</title>
        <authorList>
            <person name="Pukall R."/>
            <person name="Lapidus A."/>
            <person name="Glavina Del Rio T."/>
            <person name="Copeland A."/>
            <person name="Tice H."/>
            <person name="Cheng J.-F."/>
            <person name="Lucas S."/>
            <person name="Chen F."/>
            <person name="Nolan M."/>
            <person name="Bruce D."/>
            <person name="Goodwin L."/>
            <person name="Pitluck S."/>
            <person name="Mavromatis K."/>
            <person name="Ivanova N."/>
            <person name="Ovchinnikova G."/>
            <person name="Pati A."/>
            <person name="Chen A."/>
            <person name="Palaniappan K."/>
            <person name="Land M."/>
            <person name="Hauser L."/>
            <person name="Chang Y.-J."/>
            <person name="Jeffries C.D."/>
            <person name="Chain P."/>
            <person name="Meincke L."/>
            <person name="Sims D."/>
            <person name="Brettin T."/>
            <person name="Detter J.C."/>
            <person name="Rohde M."/>
            <person name="Goeker M."/>
            <person name="Bristow J."/>
            <person name="Eisen J.A."/>
            <person name="Markowitz V."/>
            <person name="Kyrpides N.C."/>
            <person name="Klenk H.-P."/>
            <person name="Hugenholtz P."/>
        </authorList>
    </citation>
    <scope>NUCLEOTIDE SEQUENCE [LARGE SCALE GENOMIC DNA]</scope>
    <source>
        <strain evidence="5">DSM 14684 / CIP 108061 / JCM 11494 / NBRC 100937 / ID131577</strain>
    </source>
</reference>
<dbReference type="eggNOG" id="COG2206">
    <property type="taxonomic scope" value="Bacteria"/>
</dbReference>
<sequence precursor="true">MTAAGVVCVLAVMALVAIALLDAPTAVRGAGAAVAAAAGLGAGAVLARVLSGLRDEHAALALREADALRMAELDELTGLGNYRMFSRQLAAEVARSRRYDDPFSLVLMDLDGFKAINDELGHLAGDDALRHVAAALRETLREEDVCCRQGGDEFAVVAVRAGEEEAAELSERLTRAIEQIPFGVNGERRLGASAGWATFGRPARSADELILRADSALREAKRATDGTAVDQPRAAGSRRQAGRLGRSETARLALLSGLARALAGARDERTLAETTVAFLTGAFDTVGSAALSVWPHADATAAAGLEPRLVALGSGGEPPQAGAALAGRATVRRALAAAGPAVVDDDGCAAWIDGTAVRSELAVAVPDGATTWGCLLIACDRPRAYGIVERALAEAIAQQLGRALACRRLLDKLSVSGFGELYRLAADADGATRHAPAAGEPLEEAEQWRLADLAWQAGRALALDDEERRSLYLAALFHNVGTVGVPAALLAHPGELHDEERAILREHPLIGERMLRALPLLRDAAPIVRHEHERWDGAGYPDGLAGDEIPLEARILLACDVFVSMTSPRPWRPARSLDAARAELRRVAGAQLDPDVVDTLLELLDDGEAFDDGDGDGERSAQPAGV</sequence>
<dbReference type="Gene3D" id="1.10.3210.10">
    <property type="entry name" value="Hypothetical protein af1432"/>
    <property type="match status" value="1"/>
</dbReference>
<evidence type="ECO:0000259" key="3">
    <source>
        <dbReference type="PROSITE" id="PS51832"/>
    </source>
</evidence>
<evidence type="ECO:0000256" key="1">
    <source>
        <dbReference type="SAM" id="MobiDB-lite"/>
    </source>
</evidence>
<dbReference type="InterPro" id="IPR043128">
    <property type="entry name" value="Rev_trsase/Diguanyl_cyclase"/>
</dbReference>
<evidence type="ECO:0000313" key="4">
    <source>
        <dbReference type="EMBL" id="ADB51534.1"/>
    </source>
</evidence>
<dbReference type="SUPFAM" id="SSF55781">
    <property type="entry name" value="GAF domain-like"/>
    <property type="match status" value="1"/>
</dbReference>
<organism evidence="4 5">
    <name type="scientific">Conexibacter woesei (strain DSM 14684 / CCUG 47730 / CIP 108061 / JCM 11494 / NBRC 100937 / ID131577)</name>
    <dbReference type="NCBI Taxonomy" id="469383"/>
    <lineage>
        <taxon>Bacteria</taxon>
        <taxon>Bacillati</taxon>
        <taxon>Actinomycetota</taxon>
        <taxon>Thermoleophilia</taxon>
        <taxon>Solirubrobacterales</taxon>
        <taxon>Conexibacteraceae</taxon>
        <taxon>Conexibacter</taxon>
    </lineage>
</organism>
<gene>
    <name evidence="4" type="ordered locus">Cwoe_3115</name>
</gene>
<dbReference type="SUPFAM" id="SSF55073">
    <property type="entry name" value="Nucleotide cyclase"/>
    <property type="match status" value="1"/>
</dbReference>
<dbReference type="NCBIfam" id="TIGR00254">
    <property type="entry name" value="GGDEF"/>
    <property type="match status" value="1"/>
</dbReference>
<dbReference type="HOGENOM" id="CLU_436617_0_0_11"/>
<feature type="domain" description="HD-GYP" evidence="3">
    <location>
        <begin position="421"/>
        <end position="616"/>
    </location>
</feature>
<protein>
    <submittedName>
        <fullName evidence="4">Diguanylate cyclase and metal dependent phosphohydrolase</fullName>
    </submittedName>
</protein>
<dbReference type="GO" id="GO:0016787">
    <property type="term" value="F:hydrolase activity"/>
    <property type="evidence" value="ECO:0007669"/>
    <property type="project" value="UniProtKB-KW"/>
</dbReference>
<dbReference type="PANTHER" id="PTHR43155">
    <property type="entry name" value="CYCLIC DI-GMP PHOSPHODIESTERASE PA4108-RELATED"/>
    <property type="match status" value="1"/>
</dbReference>
<dbReference type="eggNOG" id="COG2203">
    <property type="taxonomic scope" value="Bacteria"/>
</dbReference>
<dbReference type="FunFam" id="3.30.70.270:FF:000001">
    <property type="entry name" value="Diguanylate cyclase domain protein"/>
    <property type="match status" value="1"/>
</dbReference>
<name>D3FD22_CONWI</name>
<dbReference type="CDD" id="cd01949">
    <property type="entry name" value="GGDEF"/>
    <property type="match status" value="1"/>
</dbReference>
<dbReference type="Pfam" id="PF13487">
    <property type="entry name" value="HD_5"/>
    <property type="match status" value="1"/>
</dbReference>
<reference evidence="5" key="2">
    <citation type="submission" date="2010-01" db="EMBL/GenBank/DDBJ databases">
        <title>The complete genome of Conexibacter woesei DSM 14684.</title>
        <authorList>
            <consortium name="US DOE Joint Genome Institute (JGI-PGF)"/>
            <person name="Lucas S."/>
            <person name="Copeland A."/>
            <person name="Lapidus A."/>
            <person name="Glavina del Rio T."/>
            <person name="Dalin E."/>
            <person name="Tice H."/>
            <person name="Bruce D."/>
            <person name="Goodwin L."/>
            <person name="Pitluck S."/>
            <person name="Kyrpides N."/>
            <person name="Mavromatis K."/>
            <person name="Ivanova N."/>
            <person name="Mikhailova N."/>
            <person name="Chertkov O."/>
            <person name="Brettin T."/>
            <person name="Detter J.C."/>
            <person name="Han C."/>
            <person name="Larimer F."/>
            <person name="Land M."/>
            <person name="Hauser L."/>
            <person name="Markowitz V."/>
            <person name="Cheng J.-F."/>
            <person name="Hugenholtz P."/>
            <person name="Woyke T."/>
            <person name="Wu D."/>
            <person name="Pukall R."/>
            <person name="Steenblock K."/>
            <person name="Schneider S."/>
            <person name="Klenk H.-P."/>
            <person name="Eisen J.A."/>
        </authorList>
    </citation>
    <scope>NUCLEOTIDE SEQUENCE [LARGE SCALE GENOMIC DNA]</scope>
    <source>
        <strain evidence="5">DSM 14684 / CIP 108061 / JCM 11494 / NBRC 100937 / ID131577</strain>
    </source>
</reference>
<dbReference type="Pfam" id="PF00990">
    <property type="entry name" value="GGDEF"/>
    <property type="match status" value="1"/>
</dbReference>
<keyword evidence="4" id="KW-0378">Hydrolase</keyword>
<dbReference type="CDD" id="cd00077">
    <property type="entry name" value="HDc"/>
    <property type="match status" value="1"/>
</dbReference>
<dbReference type="KEGG" id="cwo:Cwoe_3115"/>
<dbReference type="PROSITE" id="PS50887">
    <property type="entry name" value="GGDEF"/>
    <property type="match status" value="1"/>
</dbReference>
<proteinExistence type="predicted"/>
<dbReference type="SMART" id="SM00267">
    <property type="entry name" value="GGDEF"/>
    <property type="match status" value="1"/>
</dbReference>
<feature type="region of interest" description="Disordered" evidence="1">
    <location>
        <begin position="221"/>
        <end position="242"/>
    </location>
</feature>
<dbReference type="InterPro" id="IPR003607">
    <property type="entry name" value="HD/PDEase_dom"/>
</dbReference>
<feature type="region of interest" description="Disordered" evidence="1">
    <location>
        <begin position="607"/>
        <end position="626"/>
    </location>
</feature>
<dbReference type="STRING" id="469383.Cwoe_3115"/>
<dbReference type="PANTHER" id="PTHR43155:SF2">
    <property type="entry name" value="CYCLIC DI-GMP PHOSPHODIESTERASE PA4108"/>
    <property type="match status" value="1"/>
</dbReference>
<dbReference type="Gene3D" id="3.30.70.270">
    <property type="match status" value="1"/>
</dbReference>
<dbReference type="InterPro" id="IPR029787">
    <property type="entry name" value="Nucleotide_cyclase"/>
</dbReference>
<evidence type="ECO:0000313" key="5">
    <source>
        <dbReference type="Proteomes" id="UP000008229"/>
    </source>
</evidence>
<dbReference type="EMBL" id="CP001854">
    <property type="protein sequence ID" value="ADB51534.1"/>
    <property type="molecule type" value="Genomic_DNA"/>
</dbReference>
<keyword evidence="5" id="KW-1185">Reference proteome</keyword>
<accession>D3FD22</accession>
<evidence type="ECO:0000259" key="2">
    <source>
        <dbReference type="PROSITE" id="PS50887"/>
    </source>
</evidence>
<dbReference type="eggNOG" id="COG3706">
    <property type="taxonomic scope" value="Bacteria"/>
</dbReference>
<dbReference type="Gene3D" id="3.30.450.40">
    <property type="match status" value="1"/>
</dbReference>
<dbReference type="AlphaFoldDB" id="D3FD22"/>